<reference evidence="4 5" key="2">
    <citation type="journal article" date="2012" name="Stand. Genomic Sci.">
        <title>Complete genome sequence of the thermophilic sulfate-reducing ocean bacterium Thermodesulfatator indicus type strain (CIR29812(T)).</title>
        <authorList>
            <person name="Anderson I."/>
            <person name="Saunders E."/>
            <person name="Lapidus A."/>
            <person name="Nolan M."/>
            <person name="Lucas S."/>
            <person name="Tice H."/>
            <person name="Del Rio T.G."/>
            <person name="Cheng J.F."/>
            <person name="Han C."/>
            <person name="Tapia R."/>
            <person name="Goodwin L.A."/>
            <person name="Pitluck S."/>
            <person name="Liolios K."/>
            <person name="Mavromatis K."/>
            <person name="Pagani I."/>
            <person name="Ivanova N."/>
            <person name="Mikhailova N."/>
            <person name="Pati A."/>
            <person name="Chen A."/>
            <person name="Palaniappan K."/>
            <person name="Land M."/>
            <person name="Hauser L."/>
            <person name="Jeffries C.D."/>
            <person name="Chang Y.J."/>
            <person name="Brambilla E.M."/>
            <person name="Rohde M."/>
            <person name="Spring S."/>
            <person name="Goker M."/>
            <person name="Detter J.C."/>
            <person name="Woyke T."/>
            <person name="Bristow J."/>
            <person name="Eisen J.A."/>
            <person name="Markowitz V."/>
            <person name="Hugenholtz P."/>
            <person name="Kyrpides N.C."/>
            <person name="Klenk H.P."/>
        </authorList>
    </citation>
    <scope>NUCLEOTIDE SEQUENCE [LARGE SCALE GENOMIC DNA]</scope>
    <source>
        <strain evidence="5">DSM 15286 / JCM 11887 / CIR29812</strain>
    </source>
</reference>
<protein>
    <submittedName>
        <fullName evidence="4">Uncharacterized protein</fullName>
    </submittedName>
</protein>
<organism evidence="4 5">
    <name type="scientific">Thermodesulfatator indicus (strain DSM 15286 / JCM 11887 / CIR29812)</name>
    <dbReference type="NCBI Taxonomy" id="667014"/>
    <lineage>
        <taxon>Bacteria</taxon>
        <taxon>Pseudomonadati</taxon>
        <taxon>Thermodesulfobacteriota</taxon>
        <taxon>Thermodesulfobacteria</taxon>
        <taxon>Thermodesulfobacteriales</taxon>
        <taxon>Thermodesulfatatoraceae</taxon>
        <taxon>Thermodesulfatator</taxon>
    </lineage>
</organism>
<proteinExistence type="predicted"/>
<dbReference type="RefSeq" id="WP_013908526.1">
    <property type="nucleotide sequence ID" value="NC_015681.1"/>
</dbReference>
<dbReference type="EMBL" id="CP002683">
    <property type="protein sequence ID" value="AEH45787.1"/>
    <property type="molecule type" value="Genomic_DNA"/>
</dbReference>
<gene>
    <name evidence="4" type="ordered locus">Thein_1932</name>
</gene>
<dbReference type="InterPro" id="IPR055397">
    <property type="entry name" value="TraK_C"/>
</dbReference>
<dbReference type="Proteomes" id="UP000006793">
    <property type="component" value="Chromosome"/>
</dbReference>
<dbReference type="eggNOG" id="ENOG503275J">
    <property type="taxonomic scope" value="Bacteria"/>
</dbReference>
<feature type="signal peptide" evidence="1">
    <location>
        <begin position="1"/>
        <end position="20"/>
    </location>
</feature>
<feature type="domain" description="TraK N-terminal" evidence="2">
    <location>
        <begin position="83"/>
        <end position="178"/>
    </location>
</feature>
<feature type="domain" description="TraK C-terminal" evidence="3">
    <location>
        <begin position="183"/>
        <end position="293"/>
    </location>
</feature>
<feature type="chain" id="PRO_5003367254" evidence="1">
    <location>
        <begin position="21"/>
        <end position="300"/>
    </location>
</feature>
<dbReference type="InterPro" id="IPR010563">
    <property type="entry name" value="TraK_N"/>
</dbReference>
<sequence length="300" mass="33212">MRYIFLTVMIFLALPVSSFAVCPGGTCTPVTQGPAKTAEDQSDTVSKIIPFSVIKAAQKAYYREKKRTAGKSYDVLPPVILRPERIQWIKISSTDVNRIVCTNGKITDVFYSVEKGIKVQTAGHEAYLKLQVKVLPDGKVEYSSIPTEVYVVCGGNTYGFIGRPYRIPSRTIYLVNPAADAAKNAELYAGDIDKAVVSILKKVFSDRIPPGWEKVDPVIMGKSFSNIRLRELARYRITGIGITVRVLTITAKQKTRVLEKDLLRSDITVNPIAISLEKTNLSPSETTRAVIIEKIPEVQS</sequence>
<reference evidence="5" key="1">
    <citation type="submission" date="2011-04" db="EMBL/GenBank/DDBJ databases">
        <title>The complete genome of Thermodesulfatator indicus DSM 15286.</title>
        <authorList>
            <person name="Lucas S."/>
            <person name="Copeland A."/>
            <person name="Lapidus A."/>
            <person name="Bruce D."/>
            <person name="Goodwin L."/>
            <person name="Pitluck S."/>
            <person name="Peters L."/>
            <person name="Kyrpides N."/>
            <person name="Mavromatis K."/>
            <person name="Pagani I."/>
            <person name="Ivanova N."/>
            <person name="Saunders L."/>
            <person name="Detter J.C."/>
            <person name="Tapia R."/>
            <person name="Han C."/>
            <person name="Land M."/>
            <person name="Hauser L."/>
            <person name="Markowitz V."/>
            <person name="Cheng J.-F."/>
            <person name="Hugenholtz P."/>
            <person name="Woyke T."/>
            <person name="Wu D."/>
            <person name="Spring S."/>
            <person name="Schroeder M."/>
            <person name="Brambilla E."/>
            <person name="Klenk H.-P."/>
            <person name="Eisen J.A."/>
        </authorList>
    </citation>
    <scope>NUCLEOTIDE SEQUENCE [LARGE SCALE GENOMIC DNA]</scope>
    <source>
        <strain evidence="5">DSM 15286 / JCM 11887 / CIR29812</strain>
    </source>
</reference>
<keyword evidence="5" id="KW-1185">Reference proteome</keyword>
<keyword evidence="1" id="KW-0732">Signal</keyword>
<dbReference type="STRING" id="667014.Thein_1932"/>
<name>F8ACL2_THEID</name>
<evidence type="ECO:0000256" key="1">
    <source>
        <dbReference type="SAM" id="SignalP"/>
    </source>
</evidence>
<dbReference type="AlphaFoldDB" id="F8ACL2"/>
<evidence type="ECO:0000259" key="2">
    <source>
        <dbReference type="Pfam" id="PF06586"/>
    </source>
</evidence>
<dbReference type="OrthoDB" id="5393066at2"/>
<evidence type="ECO:0000259" key="3">
    <source>
        <dbReference type="Pfam" id="PF23536"/>
    </source>
</evidence>
<evidence type="ECO:0000313" key="5">
    <source>
        <dbReference type="Proteomes" id="UP000006793"/>
    </source>
</evidence>
<accession>F8ACL2</accession>
<dbReference type="Pfam" id="PF23536">
    <property type="entry name" value="TraK_C"/>
    <property type="match status" value="1"/>
</dbReference>
<dbReference type="KEGG" id="tid:Thein_1932"/>
<dbReference type="PaxDb" id="667014-Thein_1932"/>
<evidence type="ECO:0000313" key="4">
    <source>
        <dbReference type="EMBL" id="AEH45787.1"/>
    </source>
</evidence>
<dbReference type="InParanoid" id="F8ACL2"/>
<dbReference type="Pfam" id="PF06586">
    <property type="entry name" value="TraK_N"/>
    <property type="match status" value="1"/>
</dbReference>
<dbReference type="HOGENOM" id="CLU_979791_0_0_0"/>